<feature type="region of interest" description="Disordered" evidence="1">
    <location>
        <begin position="79"/>
        <end position="182"/>
    </location>
</feature>
<protein>
    <recommendedName>
        <fullName evidence="4">Transposase</fullName>
    </recommendedName>
</protein>
<gene>
    <name evidence="2" type="ORF">TSG867_LOCUS20950</name>
</gene>
<feature type="compositionally biased region" description="Acidic residues" evidence="1">
    <location>
        <begin position="89"/>
        <end position="110"/>
    </location>
</feature>
<proteinExistence type="predicted"/>
<sequence>NEKKNQKKKFSPSDPLQAYYYLISHDDPKKYRVIGRSSVQKITNDKAVVTNIAGDVRILKSGTLDYCRKELKLKVQEMEEQNEDKAIDEQDEDDDDDNEISEDEDNDDDWYIGQSSTSCLKRPSDGLSTPALKRSYNKAKTTSQSNQRFNRDRSLQRNGRCQSKVTVSHDLPAKNNSNNNHPDKITGINEFFFDWFTSSSQDDHRHIDTNTESKFKQEMISGIRSLKKTVSKLTKTVEYLTIPSLPKNDQLSSYRDENDKENFQDEIHLLYLTEREFSDDDSKTSADEIAASQQLFDVLKSFKDSYFNELNVYETLDFDDEYDEIAEEEESTDEEDESIDDMDDFEENQQMHIYNQFTLEEMEDIIEWVDQHPNYKFTTIKHRFQKVKFPNYISRFREYIKENGTRLEKLDKIKQFMWDEFYIKRAIEKEAVHDTDLELSESFITTFKKENKISSRGYNKLITRVSSTRNACSLEDAQTWIKNQKSLISKYSPNQILNSDHCSFQKKYISPRTLSFTGERTTEPITSADGQLLDKFLLILQETENEFGKRVERDLIVPPNVVVRASKSGKSSDEKHRTFLNEVLRPLVGRKFLLFLDCWTTQTDLKKFRAVFPHQDSQLLVFPEGSTGHIQPQDLSLFRSWRYFRKKIEHYVHINRTEMNLNDRQYFINMHSIIHNQLSAPPFKNLIKSGFIQAKILNEIVGEINKPKDVCFKFYDLYCSAIRCEERTLLTCAWCKRHLCYYHLIEDLHLHL</sequence>
<reference evidence="2" key="1">
    <citation type="submission" date="2021-02" db="EMBL/GenBank/DDBJ databases">
        <authorList>
            <person name="Nowell W R."/>
        </authorList>
    </citation>
    <scope>NUCLEOTIDE SEQUENCE</scope>
</reference>
<dbReference type="Proteomes" id="UP000663862">
    <property type="component" value="Unassembled WGS sequence"/>
</dbReference>
<evidence type="ECO:0008006" key="4">
    <source>
        <dbReference type="Google" id="ProtNLM"/>
    </source>
</evidence>
<organism evidence="2 3">
    <name type="scientific">Rotaria socialis</name>
    <dbReference type="NCBI Taxonomy" id="392032"/>
    <lineage>
        <taxon>Eukaryota</taxon>
        <taxon>Metazoa</taxon>
        <taxon>Spiralia</taxon>
        <taxon>Gnathifera</taxon>
        <taxon>Rotifera</taxon>
        <taxon>Eurotatoria</taxon>
        <taxon>Bdelloidea</taxon>
        <taxon>Philodinida</taxon>
        <taxon>Philodinidae</taxon>
        <taxon>Rotaria</taxon>
    </lineage>
</organism>
<feature type="compositionally biased region" description="Basic and acidic residues" evidence="1">
    <location>
        <begin position="79"/>
        <end position="88"/>
    </location>
</feature>
<dbReference type="EMBL" id="CAJOBQ010001579">
    <property type="protein sequence ID" value="CAF4499143.1"/>
    <property type="molecule type" value="Genomic_DNA"/>
</dbReference>
<name>A0A820VCC6_9BILA</name>
<feature type="non-terminal residue" evidence="2">
    <location>
        <position position="1"/>
    </location>
</feature>
<evidence type="ECO:0000313" key="2">
    <source>
        <dbReference type="EMBL" id="CAF4499143.1"/>
    </source>
</evidence>
<feature type="compositionally biased region" description="Polar residues" evidence="1">
    <location>
        <begin position="156"/>
        <end position="166"/>
    </location>
</feature>
<evidence type="ECO:0000256" key="1">
    <source>
        <dbReference type="SAM" id="MobiDB-lite"/>
    </source>
</evidence>
<accession>A0A820VCC6</accession>
<evidence type="ECO:0000313" key="3">
    <source>
        <dbReference type="Proteomes" id="UP000663862"/>
    </source>
</evidence>
<comment type="caution">
    <text evidence="2">The sequence shown here is derived from an EMBL/GenBank/DDBJ whole genome shotgun (WGS) entry which is preliminary data.</text>
</comment>
<dbReference type="AlphaFoldDB" id="A0A820VCC6"/>
<feature type="compositionally biased region" description="Polar residues" evidence="1">
    <location>
        <begin position="138"/>
        <end position="148"/>
    </location>
</feature>